<accession>A0A1S1PG64</accession>
<evidence type="ECO:0000256" key="1">
    <source>
        <dbReference type="ARBA" id="ARBA00023125"/>
    </source>
</evidence>
<dbReference type="AlphaFoldDB" id="A0A1S1PG64"/>
<dbReference type="PANTHER" id="PTHR30055">
    <property type="entry name" value="HTH-TYPE TRANSCRIPTIONAL REGULATOR RUTR"/>
    <property type="match status" value="1"/>
</dbReference>
<dbReference type="OrthoDB" id="2356263at2"/>
<dbReference type="PANTHER" id="PTHR30055:SF235">
    <property type="entry name" value="TRANSCRIPTIONAL REGULATORY PROTEIN"/>
    <property type="match status" value="1"/>
</dbReference>
<dbReference type="SUPFAM" id="SSF46689">
    <property type="entry name" value="Homeodomain-like"/>
    <property type="match status" value="1"/>
</dbReference>
<reference evidence="4" key="1">
    <citation type="submission" date="2016-07" db="EMBL/GenBank/DDBJ databases">
        <title>Frankia sp. NRRL B-16219 Genome sequencing.</title>
        <authorList>
            <person name="Ghodhbane-Gtari F."/>
            <person name="Swanson E."/>
            <person name="Gueddou A."/>
            <person name="Louati M."/>
            <person name="Nouioui I."/>
            <person name="Hezbri K."/>
            <person name="Abebe-Akele F."/>
            <person name="Simpson S."/>
            <person name="Morris K."/>
            <person name="Thomas K."/>
            <person name="Gtari M."/>
            <person name="Tisa L.S."/>
        </authorList>
    </citation>
    <scope>NUCLEOTIDE SEQUENCE [LARGE SCALE GENOMIC DNA]</scope>
    <source>
        <strain evidence="4">NRRL B-16219</strain>
    </source>
</reference>
<protein>
    <submittedName>
        <fullName evidence="3">TetR family transcriptional regulator</fullName>
    </submittedName>
</protein>
<dbReference type="Pfam" id="PF00440">
    <property type="entry name" value="TetR_N"/>
    <property type="match status" value="1"/>
</dbReference>
<dbReference type="Proteomes" id="UP000179769">
    <property type="component" value="Unassembled WGS sequence"/>
</dbReference>
<dbReference type="InterPro" id="IPR009057">
    <property type="entry name" value="Homeodomain-like_sf"/>
</dbReference>
<dbReference type="RefSeq" id="WP_071067152.1">
    <property type="nucleotide sequence ID" value="NZ_MAXA01000280.1"/>
</dbReference>
<dbReference type="InterPro" id="IPR001647">
    <property type="entry name" value="HTH_TetR"/>
</dbReference>
<dbReference type="EMBL" id="MAXA01000280">
    <property type="protein sequence ID" value="OHV19592.1"/>
    <property type="molecule type" value="Genomic_DNA"/>
</dbReference>
<dbReference type="GO" id="GO:0003700">
    <property type="term" value="F:DNA-binding transcription factor activity"/>
    <property type="evidence" value="ECO:0007669"/>
    <property type="project" value="TreeGrafter"/>
</dbReference>
<dbReference type="Gene3D" id="1.10.357.10">
    <property type="entry name" value="Tetracycline Repressor, domain 2"/>
    <property type="match status" value="1"/>
</dbReference>
<comment type="caution">
    <text evidence="3">The sequence shown here is derived from an EMBL/GenBank/DDBJ whole genome shotgun (WGS) entry which is preliminary data.</text>
</comment>
<evidence type="ECO:0000313" key="3">
    <source>
        <dbReference type="EMBL" id="OHV19592.1"/>
    </source>
</evidence>
<gene>
    <name evidence="3" type="ORF">BBK14_29210</name>
</gene>
<name>A0A1S1PG64_9ACTN</name>
<sequence length="223" mass="24830">MPVVIPSTKEQIVRAAERLFAAHGLDGISLRQIGAAAGNGNNSAVQYHFGSRDQLVQAIFEYRLPWLHERRTLLIAEHRPDDLRSLLDCQVRTLLEHSELPGSHYLCFVDMLRQYGRSDVFEGLPAALRDSVREFQERLGGFLPHLVEPLRARRVAQAMAFIVDAAADRERAHAHGRPVVPFALQVTDLLDGMVGFLKAPASPRTLAVLERTDPAAAVWPAFL</sequence>
<proteinExistence type="predicted"/>
<organism evidence="3 4">
    <name type="scientific">Parafrankia soli</name>
    <dbReference type="NCBI Taxonomy" id="2599596"/>
    <lineage>
        <taxon>Bacteria</taxon>
        <taxon>Bacillati</taxon>
        <taxon>Actinomycetota</taxon>
        <taxon>Actinomycetes</taxon>
        <taxon>Frankiales</taxon>
        <taxon>Frankiaceae</taxon>
        <taxon>Parafrankia</taxon>
    </lineage>
</organism>
<dbReference type="InterPro" id="IPR050109">
    <property type="entry name" value="HTH-type_TetR-like_transc_reg"/>
</dbReference>
<dbReference type="GO" id="GO:0000976">
    <property type="term" value="F:transcription cis-regulatory region binding"/>
    <property type="evidence" value="ECO:0007669"/>
    <property type="project" value="TreeGrafter"/>
</dbReference>
<evidence type="ECO:0000259" key="2">
    <source>
        <dbReference type="Pfam" id="PF00440"/>
    </source>
</evidence>
<evidence type="ECO:0000313" key="4">
    <source>
        <dbReference type="Proteomes" id="UP000179769"/>
    </source>
</evidence>
<feature type="domain" description="HTH tetR-type" evidence="2">
    <location>
        <begin position="12"/>
        <end position="59"/>
    </location>
</feature>
<keyword evidence="1" id="KW-0238">DNA-binding</keyword>
<keyword evidence="4" id="KW-1185">Reference proteome</keyword>